<dbReference type="OrthoDB" id="7595325at2"/>
<evidence type="ECO:0008006" key="3">
    <source>
        <dbReference type="Google" id="ProtNLM"/>
    </source>
</evidence>
<evidence type="ECO:0000313" key="1">
    <source>
        <dbReference type="EMBL" id="TFI57377.1"/>
    </source>
</evidence>
<proteinExistence type="predicted"/>
<keyword evidence="2" id="KW-1185">Reference proteome</keyword>
<sequence length="176" mass="18805">MNAISPIVPSRSFELDLSARGYQVLFRANETNRCPGCGHAQWLVGRITAECCICGTALPLEWSELNIAPARKAVALHFVGGAAERKGRDNRREERRPGEGRVLALFVDGSPHPFAIENISDGGVMGAAPSGIEESRSLCVELEDGTMLSAELKWTDGKAVGLAFLSPADQAARKSG</sequence>
<dbReference type="RefSeq" id="WP_135088392.1">
    <property type="nucleotide sequence ID" value="NZ_SPDV01000032.1"/>
</dbReference>
<accession>A0A4Y8ZPK6</accession>
<comment type="caution">
    <text evidence="1">The sequence shown here is derived from an EMBL/GenBank/DDBJ whole genome shotgun (WGS) entry which is preliminary data.</text>
</comment>
<organism evidence="1 2">
    <name type="scientific">Sphingomonas parva</name>
    <dbReference type="NCBI Taxonomy" id="2555898"/>
    <lineage>
        <taxon>Bacteria</taxon>
        <taxon>Pseudomonadati</taxon>
        <taxon>Pseudomonadota</taxon>
        <taxon>Alphaproteobacteria</taxon>
        <taxon>Sphingomonadales</taxon>
        <taxon>Sphingomonadaceae</taxon>
        <taxon>Sphingomonas</taxon>
    </lineage>
</organism>
<dbReference type="AlphaFoldDB" id="A0A4Y8ZPK6"/>
<evidence type="ECO:0000313" key="2">
    <source>
        <dbReference type="Proteomes" id="UP000298213"/>
    </source>
</evidence>
<dbReference type="Proteomes" id="UP000298213">
    <property type="component" value="Unassembled WGS sequence"/>
</dbReference>
<name>A0A4Y8ZPK6_9SPHN</name>
<reference evidence="1 2" key="1">
    <citation type="submission" date="2019-03" db="EMBL/GenBank/DDBJ databases">
        <title>Genome sequence of Sphingomonas sp. 17J27-24.</title>
        <authorList>
            <person name="Kim M."/>
            <person name="Maeng S."/>
            <person name="Sathiyaraj S."/>
        </authorList>
    </citation>
    <scope>NUCLEOTIDE SEQUENCE [LARGE SCALE GENOMIC DNA]</scope>
    <source>
        <strain evidence="1 2">17J27-24</strain>
    </source>
</reference>
<dbReference type="EMBL" id="SPDV01000032">
    <property type="protein sequence ID" value="TFI57377.1"/>
    <property type="molecule type" value="Genomic_DNA"/>
</dbReference>
<gene>
    <name evidence="1" type="ORF">E2493_15445</name>
</gene>
<protein>
    <recommendedName>
        <fullName evidence="3">PilZ domain-containing protein</fullName>
    </recommendedName>
</protein>